<dbReference type="Gene3D" id="2.40.30.10">
    <property type="entry name" value="Translation factors"/>
    <property type="match status" value="1"/>
</dbReference>
<dbReference type="PANTHER" id="PTHR47215:SF1">
    <property type="entry name" value="F9L1.8 PROTEIN"/>
    <property type="match status" value="1"/>
</dbReference>
<dbReference type="InterPro" id="IPR001433">
    <property type="entry name" value="OxRdtase_FAD/NAD-bd"/>
</dbReference>
<dbReference type="Gene3D" id="3.40.50.80">
    <property type="entry name" value="Nucleotide-binding domain of ferredoxin-NADP reductase (FNR) module"/>
    <property type="match status" value="1"/>
</dbReference>
<dbReference type="InterPro" id="IPR039261">
    <property type="entry name" value="FNR_nucleotide-bd"/>
</dbReference>
<proteinExistence type="predicted"/>
<dbReference type="InterPro" id="IPR017927">
    <property type="entry name" value="FAD-bd_FR_type"/>
</dbReference>
<evidence type="ECO:0000313" key="2">
    <source>
        <dbReference type="EMBL" id="KAK6146818.1"/>
    </source>
</evidence>
<dbReference type="InterPro" id="IPR017938">
    <property type="entry name" value="Riboflavin_synthase-like_b-brl"/>
</dbReference>
<dbReference type="CDD" id="cd00322">
    <property type="entry name" value="FNR_like"/>
    <property type="match status" value="1"/>
</dbReference>
<dbReference type="Proteomes" id="UP001318860">
    <property type="component" value="Unassembled WGS sequence"/>
</dbReference>
<sequence>MAANIHLPNSSPTLSSHVLPHRTLPFLHPPMTLSKFQPLRRLSHHLRRRGLAVSAAAVRQDTALWTPTPLVKISPAAESLFNITIDVAESPELAASYTKAGQYLQLRLQEPESKPSFLAIASPPSIAASKGVFEFLIKSVPGSTAELLCGLQKGDVVELTPAMGKGFDIDQISPPDNYQTVLIFATGSGISPIRSLIEAGFSADKRSDVRLYYGARNLNRMAYQERFKEWKSSGVDIVPVLSQPDDSWTGESGYVQAAFARERRIHSPQSTGAVLCGQKQMAEEVTSLLVGDGVSSEKILKNF</sequence>
<dbReference type="EMBL" id="JABTTQ020000011">
    <property type="protein sequence ID" value="KAK6146818.1"/>
    <property type="molecule type" value="Genomic_DNA"/>
</dbReference>
<accession>A0ABR0WGY5</accession>
<feature type="domain" description="FAD-binding FR-type" evidence="1">
    <location>
        <begin position="63"/>
        <end position="169"/>
    </location>
</feature>
<dbReference type="Pfam" id="PF00175">
    <property type="entry name" value="NAD_binding_1"/>
    <property type="match status" value="1"/>
</dbReference>
<dbReference type="SUPFAM" id="SSF52343">
    <property type="entry name" value="Ferredoxin reductase-like, C-terminal NADP-linked domain"/>
    <property type="match status" value="1"/>
</dbReference>
<protein>
    <recommendedName>
        <fullName evidence="1">FAD-binding FR-type domain-containing protein</fullName>
    </recommendedName>
</protein>
<evidence type="ECO:0000259" key="1">
    <source>
        <dbReference type="PROSITE" id="PS51384"/>
    </source>
</evidence>
<gene>
    <name evidence="2" type="ORF">DH2020_020687</name>
</gene>
<dbReference type="PANTHER" id="PTHR47215">
    <property type="match status" value="1"/>
</dbReference>
<evidence type="ECO:0000313" key="3">
    <source>
        <dbReference type="Proteomes" id="UP001318860"/>
    </source>
</evidence>
<dbReference type="PRINTS" id="PR00410">
    <property type="entry name" value="PHEHYDRXLASE"/>
</dbReference>
<comment type="caution">
    <text evidence="2">The sequence shown here is derived from an EMBL/GenBank/DDBJ whole genome shotgun (WGS) entry which is preliminary data.</text>
</comment>
<reference evidence="2 3" key="1">
    <citation type="journal article" date="2021" name="Comput. Struct. Biotechnol. J.">
        <title>De novo genome assembly of the potent medicinal plant Rehmannia glutinosa using nanopore technology.</title>
        <authorList>
            <person name="Ma L."/>
            <person name="Dong C."/>
            <person name="Song C."/>
            <person name="Wang X."/>
            <person name="Zheng X."/>
            <person name="Niu Y."/>
            <person name="Chen S."/>
            <person name="Feng W."/>
        </authorList>
    </citation>
    <scope>NUCLEOTIDE SEQUENCE [LARGE SCALE GENOMIC DNA]</scope>
    <source>
        <strain evidence="2">DH-2019</strain>
    </source>
</reference>
<name>A0ABR0WGY5_REHGL</name>
<organism evidence="2 3">
    <name type="scientific">Rehmannia glutinosa</name>
    <name type="common">Chinese foxglove</name>
    <dbReference type="NCBI Taxonomy" id="99300"/>
    <lineage>
        <taxon>Eukaryota</taxon>
        <taxon>Viridiplantae</taxon>
        <taxon>Streptophyta</taxon>
        <taxon>Embryophyta</taxon>
        <taxon>Tracheophyta</taxon>
        <taxon>Spermatophyta</taxon>
        <taxon>Magnoliopsida</taxon>
        <taxon>eudicotyledons</taxon>
        <taxon>Gunneridae</taxon>
        <taxon>Pentapetalae</taxon>
        <taxon>asterids</taxon>
        <taxon>lamiids</taxon>
        <taxon>Lamiales</taxon>
        <taxon>Orobanchaceae</taxon>
        <taxon>Rehmannieae</taxon>
        <taxon>Rehmannia</taxon>
    </lineage>
</organism>
<dbReference type="PROSITE" id="PS51384">
    <property type="entry name" value="FAD_FR"/>
    <property type="match status" value="1"/>
</dbReference>
<keyword evidence="3" id="KW-1185">Reference proteome</keyword>
<dbReference type="SUPFAM" id="SSF63380">
    <property type="entry name" value="Riboflavin synthase domain-like"/>
    <property type="match status" value="1"/>
</dbReference>